<name>A0ABN4XAD9_9RHOB</name>
<sequence length="695" mass="73618">MRSRATLLTIAAFVLALVVSAVIAGGAATIVEKSTKQEVRVAMEAQGYGWMRIHTDGLQVILSGTAPTEAERFRAVSEVDKYVDSSRVVDNTDTQITKPITPPAFSLEMLRNENGISLIGLVPSSIDREAIVEKLSKVAGEDGVTDMLESADYPVPGGWDEAMKFAMTTLETLPRSKVSVSAGKVSVEAITDSPAEKGRVETSLARRRPSDLKLSFDISAPRPVITPFTLRFLIDKAEGPHFDACSADNERARDRILTAARAAGAKGTLSCTIGMGTPSPDWSKAAQMAIKALGDLGAGSVTFSDADIALDVPSTVDQQQFDDVVGELESNLPGVFSLKAKREPAPDAKAGEASFTATRDGNGHVDLKGRVTDARERQTVESYARAKLGHANVHGATRVDKELPAGWPVRTLAALDALSVLHEGKVTVTPDGISVSGVSGDPQASDTISRILTSELGEDAQIDLSVKYDKRLDEQLALPTGKECVARLNDTLKKKKVDFDPGSAQVAAESLDALDALAKAMKNCTDFKMEVAGYTDNQGREEMNLQLSQQRAQAVIRGLLDRGVLIGNLEAKGYGEAQPIASNDTEAGREQNRRIEFVLLDEAPVGDEALPDATADATAGADEGTGDGAGEPHWNGAVTDDGAPATENGAQDKSGDGDTAAEPGQQTPQQEEIPVETPGEKTPRPQSRPEDLSKG</sequence>
<dbReference type="RefSeq" id="WP_075773924.1">
    <property type="nucleotide sequence ID" value="NZ_CP019437.1"/>
</dbReference>
<dbReference type="EMBL" id="CP019437">
    <property type="protein sequence ID" value="AQS49375.1"/>
    <property type="molecule type" value="Genomic_DNA"/>
</dbReference>
<keyword evidence="8" id="KW-1185">Reference proteome</keyword>
<organism evidence="7 8">
    <name type="scientific">Thioclava nitratireducens</name>
    <dbReference type="NCBI Taxonomy" id="1915078"/>
    <lineage>
        <taxon>Bacteria</taxon>
        <taxon>Pseudomonadati</taxon>
        <taxon>Pseudomonadota</taxon>
        <taxon>Alphaproteobacteria</taxon>
        <taxon>Rhodobacterales</taxon>
        <taxon>Paracoccaceae</taxon>
        <taxon>Thioclava</taxon>
    </lineage>
</organism>
<dbReference type="Gene3D" id="3.40.1520.20">
    <property type="match status" value="3"/>
</dbReference>
<dbReference type="SUPFAM" id="SSF103088">
    <property type="entry name" value="OmpA-like"/>
    <property type="match status" value="1"/>
</dbReference>
<dbReference type="InterPro" id="IPR006664">
    <property type="entry name" value="OMP_bac"/>
</dbReference>
<protein>
    <recommendedName>
        <fullName evidence="6">OmpA-like domain-containing protein</fullName>
    </recommendedName>
</protein>
<dbReference type="PANTHER" id="PTHR30329">
    <property type="entry name" value="STATOR ELEMENT OF FLAGELLAR MOTOR COMPLEX"/>
    <property type="match status" value="1"/>
</dbReference>
<evidence type="ECO:0000259" key="6">
    <source>
        <dbReference type="PROSITE" id="PS51123"/>
    </source>
</evidence>
<dbReference type="CDD" id="cd07185">
    <property type="entry name" value="OmpA_C-like"/>
    <property type="match status" value="1"/>
</dbReference>
<feature type="domain" description="OmpA-like" evidence="6">
    <location>
        <begin position="486"/>
        <end position="603"/>
    </location>
</feature>
<evidence type="ECO:0000313" key="7">
    <source>
        <dbReference type="EMBL" id="AQS49375.1"/>
    </source>
</evidence>
<evidence type="ECO:0000256" key="1">
    <source>
        <dbReference type="ARBA" id="ARBA00004442"/>
    </source>
</evidence>
<dbReference type="Proteomes" id="UP000185622">
    <property type="component" value="Chromosome"/>
</dbReference>
<evidence type="ECO:0000313" key="8">
    <source>
        <dbReference type="Proteomes" id="UP000185622"/>
    </source>
</evidence>
<dbReference type="Pfam" id="PF00691">
    <property type="entry name" value="OmpA"/>
    <property type="match status" value="1"/>
</dbReference>
<evidence type="ECO:0000256" key="4">
    <source>
        <dbReference type="PROSITE-ProRule" id="PRU00473"/>
    </source>
</evidence>
<keyword evidence="2 4" id="KW-0472">Membrane</keyword>
<feature type="compositionally biased region" description="Basic and acidic residues" evidence="5">
    <location>
        <begin position="678"/>
        <end position="695"/>
    </location>
</feature>
<dbReference type="Gene3D" id="3.30.1330.60">
    <property type="entry name" value="OmpA-like domain"/>
    <property type="match status" value="1"/>
</dbReference>
<keyword evidence="3" id="KW-0998">Cell outer membrane</keyword>
<proteinExistence type="predicted"/>
<evidence type="ECO:0000256" key="5">
    <source>
        <dbReference type="SAM" id="MobiDB-lite"/>
    </source>
</evidence>
<dbReference type="PANTHER" id="PTHR30329:SF21">
    <property type="entry name" value="LIPOPROTEIN YIAD-RELATED"/>
    <property type="match status" value="1"/>
</dbReference>
<reference evidence="7 8" key="1">
    <citation type="submission" date="2017-01" db="EMBL/GenBank/DDBJ databases">
        <title>The complete genome sequence of a sulfur-oxidizing marine bacterium Thioclava sp. 25B10_4T.</title>
        <authorList>
            <person name="Liu Y."/>
            <person name="Lai Q."/>
            <person name="Shao Z."/>
        </authorList>
    </citation>
    <scope>NUCLEOTIDE SEQUENCE [LARGE SCALE GENOMIC DNA]</scope>
    <source>
        <strain evidence="7 8">25B10_4</strain>
    </source>
</reference>
<dbReference type="PRINTS" id="PR01021">
    <property type="entry name" value="OMPADOMAIN"/>
</dbReference>
<dbReference type="InterPro" id="IPR050330">
    <property type="entry name" value="Bact_OuterMem_StrucFunc"/>
</dbReference>
<accession>A0ABN4XAD9</accession>
<gene>
    <name evidence="7" type="ORF">BMG03_17445</name>
</gene>
<evidence type="ECO:0000256" key="2">
    <source>
        <dbReference type="ARBA" id="ARBA00023136"/>
    </source>
</evidence>
<dbReference type="InterPro" id="IPR036737">
    <property type="entry name" value="OmpA-like_sf"/>
</dbReference>
<dbReference type="PROSITE" id="PS51123">
    <property type="entry name" value="OMPA_2"/>
    <property type="match status" value="1"/>
</dbReference>
<feature type="region of interest" description="Disordered" evidence="5">
    <location>
        <begin position="617"/>
        <end position="695"/>
    </location>
</feature>
<evidence type="ECO:0000256" key="3">
    <source>
        <dbReference type="ARBA" id="ARBA00023237"/>
    </source>
</evidence>
<comment type="subcellular location">
    <subcellularLocation>
        <location evidence="1">Cell outer membrane</location>
    </subcellularLocation>
</comment>
<dbReference type="InterPro" id="IPR006665">
    <property type="entry name" value="OmpA-like"/>
</dbReference>